<name>A0A5C8PAR4_9HYPH</name>
<dbReference type="EMBL" id="VDUZ01000056">
    <property type="protein sequence ID" value="TXL70638.1"/>
    <property type="molecule type" value="Genomic_DNA"/>
</dbReference>
<gene>
    <name evidence="1" type="ORF">FHP25_33850</name>
</gene>
<evidence type="ECO:0000313" key="2">
    <source>
        <dbReference type="Proteomes" id="UP000321638"/>
    </source>
</evidence>
<comment type="caution">
    <text evidence="1">The sequence shown here is derived from an EMBL/GenBank/DDBJ whole genome shotgun (WGS) entry which is preliminary data.</text>
</comment>
<organism evidence="1 2">
    <name type="scientific">Vineibacter terrae</name>
    <dbReference type="NCBI Taxonomy" id="2586908"/>
    <lineage>
        <taxon>Bacteria</taxon>
        <taxon>Pseudomonadati</taxon>
        <taxon>Pseudomonadota</taxon>
        <taxon>Alphaproteobacteria</taxon>
        <taxon>Hyphomicrobiales</taxon>
        <taxon>Vineibacter</taxon>
    </lineage>
</organism>
<reference evidence="1 2" key="1">
    <citation type="submission" date="2019-06" db="EMBL/GenBank/DDBJ databases">
        <title>New taxonomy in bacterial strain CC-CFT640, isolated from vineyard.</title>
        <authorList>
            <person name="Lin S.-Y."/>
            <person name="Tsai C.-F."/>
            <person name="Young C.-C."/>
        </authorList>
    </citation>
    <scope>NUCLEOTIDE SEQUENCE [LARGE SCALE GENOMIC DNA]</scope>
    <source>
        <strain evidence="1 2">CC-CFT640</strain>
    </source>
</reference>
<sequence length="117" mass="12772">MPGYVRIRGSRRPDSALCAPWPSPGDCKGRTEDGDVYGGRTFHYERATNDVTIIPSGSDVFVRRAEQNRIYHVHVTGPGGRGHLVRQHLVGTPWMPATGLLRFETGASYACKGCAST</sequence>
<dbReference type="Proteomes" id="UP000321638">
    <property type="component" value="Unassembled WGS sequence"/>
</dbReference>
<keyword evidence="2" id="KW-1185">Reference proteome</keyword>
<dbReference type="AlphaFoldDB" id="A0A5C8PAR4"/>
<accession>A0A5C8PAR4</accession>
<protein>
    <submittedName>
        <fullName evidence="1">Uncharacterized protein</fullName>
    </submittedName>
</protein>
<evidence type="ECO:0000313" key="1">
    <source>
        <dbReference type="EMBL" id="TXL70638.1"/>
    </source>
</evidence>
<dbReference type="RefSeq" id="WP_147851432.1">
    <property type="nucleotide sequence ID" value="NZ_VDUZ01000056.1"/>
</dbReference>
<proteinExistence type="predicted"/>